<organism evidence="1 2">
    <name type="scientific">Corynebacterium imitans</name>
    <dbReference type="NCBI Taxonomy" id="156978"/>
    <lineage>
        <taxon>Bacteria</taxon>
        <taxon>Bacillati</taxon>
        <taxon>Actinomycetota</taxon>
        <taxon>Actinomycetes</taxon>
        <taxon>Mycobacteriales</taxon>
        <taxon>Corynebacteriaceae</taxon>
        <taxon>Corynebacterium</taxon>
    </lineage>
</organism>
<proteinExistence type="predicted"/>
<reference evidence="1 2" key="1">
    <citation type="submission" date="2017-06" db="EMBL/GenBank/DDBJ databases">
        <authorList>
            <consortium name="Pathogen Informatics"/>
        </authorList>
    </citation>
    <scope>NUCLEOTIDE SEQUENCE [LARGE SCALE GENOMIC DNA]</scope>
    <source>
        <strain evidence="1 2">NCTC13015</strain>
    </source>
</reference>
<dbReference type="Proteomes" id="UP000215374">
    <property type="component" value="Chromosome 1"/>
</dbReference>
<name>A0A239YFZ3_9CORY</name>
<gene>
    <name evidence="1" type="ORF">SAMEA4535761_00408</name>
</gene>
<sequence length="48" mass="5588">MVVSKPQVVAGKLYERYENSHDLGSCKKYISCKKYVANVFHLDIWENP</sequence>
<dbReference type="EMBL" id="LT906467">
    <property type="protein sequence ID" value="SNV57757.1"/>
    <property type="molecule type" value="Genomic_DNA"/>
</dbReference>
<protein>
    <submittedName>
        <fullName evidence="1">Uncharacterized protein</fullName>
    </submittedName>
</protein>
<accession>A0A239YFZ3</accession>
<evidence type="ECO:0000313" key="1">
    <source>
        <dbReference type="EMBL" id="SNV57757.1"/>
    </source>
</evidence>
<dbReference type="AlphaFoldDB" id="A0A239YFZ3"/>
<evidence type="ECO:0000313" key="2">
    <source>
        <dbReference type="Proteomes" id="UP000215374"/>
    </source>
</evidence>